<dbReference type="Pfam" id="PF06776">
    <property type="entry name" value="IalB"/>
    <property type="match status" value="1"/>
</dbReference>
<comment type="caution">
    <text evidence="2">The sequence shown here is derived from an EMBL/GenBank/DDBJ whole genome shotgun (WGS) entry which is preliminary data.</text>
</comment>
<feature type="signal peptide" evidence="1">
    <location>
        <begin position="1"/>
        <end position="31"/>
    </location>
</feature>
<protein>
    <submittedName>
        <fullName evidence="2">Invasion associated locus B family protein</fullName>
    </submittedName>
</protein>
<proteinExistence type="predicted"/>
<dbReference type="Gene3D" id="2.60.40.1880">
    <property type="entry name" value="Invasion associated locus B (IalB) protein"/>
    <property type="match status" value="1"/>
</dbReference>
<organism evidence="2 3">
    <name type="scientific">Terrihabitans rhizophilus</name>
    <dbReference type="NCBI Taxonomy" id="3092662"/>
    <lineage>
        <taxon>Bacteria</taxon>
        <taxon>Pseudomonadati</taxon>
        <taxon>Pseudomonadota</taxon>
        <taxon>Alphaproteobacteria</taxon>
        <taxon>Hyphomicrobiales</taxon>
        <taxon>Terrihabitans</taxon>
    </lineage>
</organism>
<evidence type="ECO:0000256" key="1">
    <source>
        <dbReference type="SAM" id="SignalP"/>
    </source>
</evidence>
<dbReference type="EMBL" id="JAXAFJ010000004">
    <property type="protein sequence ID" value="MDX6806276.1"/>
    <property type="molecule type" value="Genomic_DNA"/>
</dbReference>
<sequence length="191" mass="19337">MQANLAPASGSAAAMHVVLAFALLCASPALAQPTGPALPGGASALTEVHGDWTVGCQVQGDRKQCLVSQQVLDGNRQRLVAMELAPGQSGATGNLALPFGLLLASGVTLAMDDAKPMVLSFRTCLPVGCVVPLSFDAAALDRLKKATTLKITATTADNGSPISFSISPKGLGGAYLRALDLTGNGTARNKP</sequence>
<accession>A0ABU4RNU9</accession>
<keyword evidence="3" id="KW-1185">Reference proteome</keyword>
<evidence type="ECO:0000313" key="2">
    <source>
        <dbReference type="EMBL" id="MDX6806276.1"/>
    </source>
</evidence>
<dbReference type="InterPro" id="IPR038696">
    <property type="entry name" value="IalB_sf"/>
</dbReference>
<dbReference type="InterPro" id="IPR010642">
    <property type="entry name" value="Invasion_prot_B"/>
</dbReference>
<dbReference type="Proteomes" id="UP001274321">
    <property type="component" value="Unassembled WGS sequence"/>
</dbReference>
<reference evidence="2 3" key="1">
    <citation type="submission" date="2023-11" db="EMBL/GenBank/DDBJ databases">
        <authorList>
            <person name="Bao R."/>
        </authorList>
    </citation>
    <scope>NUCLEOTIDE SEQUENCE [LARGE SCALE GENOMIC DNA]</scope>
    <source>
        <strain evidence="2 3">PJ23</strain>
    </source>
</reference>
<dbReference type="RefSeq" id="WP_319844390.1">
    <property type="nucleotide sequence ID" value="NZ_JAXAFJ010000004.1"/>
</dbReference>
<name>A0ABU4RNU9_9HYPH</name>
<keyword evidence="1" id="KW-0732">Signal</keyword>
<gene>
    <name evidence="2" type="ORF">SCD90_09380</name>
</gene>
<evidence type="ECO:0000313" key="3">
    <source>
        <dbReference type="Proteomes" id="UP001274321"/>
    </source>
</evidence>
<feature type="chain" id="PRO_5045451088" evidence="1">
    <location>
        <begin position="32"/>
        <end position="191"/>
    </location>
</feature>